<dbReference type="PANTHER" id="PTHR11804:SF82">
    <property type="entry name" value="THIMET OLIGOPEPTIDASE-RELATED"/>
    <property type="match status" value="1"/>
</dbReference>
<dbReference type="Gene3D" id="1.20.1050.40">
    <property type="entry name" value="Endopeptidase. Chain P, domain 1"/>
    <property type="match status" value="1"/>
</dbReference>
<keyword evidence="4 9" id="KW-0645">Protease</keyword>
<keyword evidence="12" id="KW-1185">Reference proteome</keyword>
<dbReference type="PANTHER" id="PTHR11804">
    <property type="entry name" value="PROTEASE M3 THIMET OLIGOPEPTIDASE-RELATED"/>
    <property type="match status" value="1"/>
</dbReference>
<keyword evidence="6 9" id="KW-0378">Hydrolase</keyword>
<dbReference type="InterPro" id="IPR045090">
    <property type="entry name" value="Pept_M3A_M3B"/>
</dbReference>
<accession>A0A7N0U7Z1</accession>
<proteinExistence type="inferred from homology"/>
<evidence type="ECO:0000256" key="9">
    <source>
        <dbReference type="RuleBase" id="RU003435"/>
    </source>
</evidence>
<evidence type="ECO:0000256" key="5">
    <source>
        <dbReference type="ARBA" id="ARBA00022723"/>
    </source>
</evidence>
<dbReference type="GO" id="GO:0046872">
    <property type="term" value="F:metal ion binding"/>
    <property type="evidence" value="ECO:0007669"/>
    <property type="project" value="UniProtKB-UniRule"/>
</dbReference>
<sequence length="704" mass="80167">MEARQSNMERSKSRSLLALTGVAALLAVAANLVISAFASRNNRRKSPKAIPGLNVRVDLSAPEILKLADQIIAKSKQVHDAVSSVPLDRVTYSNVIQPLAELEAQQFPLVQSCVFQKMVSTSGDVRKASIEAERRITAHQSLCHDREDVYRIVKAFAAKGEMMNPEATLYLECLVRDFERNGMHLSSAKRKEMLRLRNQIVELSAQYVQNLNSDMTFILFSEAELLGVPAEFLKNLEKDDNFKFKVPIRSHIVSLILDFCKIGETRKTLADVYGKRCGDVNLPILKKLVQLRHKYARLAGFQHYADYAVNARMPKTSSQVLEFLEDVSHSLTDIATKELQILKELKRIDEGDAPFGIEDLQYYVKRYEEQQFDLDFSEIKKYFPLEVVLSGIYKIFEDLFGLRIEEMPDADFWHSDVQLFSVLDLSSNELLGYFYLDLHKREEKYGHTCVVALQNSSLSSNGLRQVPVALLISQIHSEVSGCPGLFRFPQVVNIFHEFSHVIHFICNRASFTRFSGLFVDPDLFEIPAQVLENWCYEEGPLKLLSGFYQDITTPIKEETCKSLQKWQHSFAALKFKREILYAMFDQIIYSTENVDFTELFKHLHDKVMLGLPMLEGRNPASCFPRSAIGSEATCYSRLWSEVFAADIFVSKFRDNLFNQHMGMKFRNKVFSPGGARAPMEMLSDVLGRDPSIKAFADRIAGSSI</sequence>
<dbReference type="FunFam" id="1.20.1050.40:FF:000001">
    <property type="entry name" value="Thimet oligopeptidase 1"/>
    <property type="match status" value="1"/>
</dbReference>
<keyword evidence="8 9" id="KW-0482">Metalloprotease</keyword>
<reference evidence="11" key="1">
    <citation type="submission" date="2021-01" db="UniProtKB">
        <authorList>
            <consortium name="EnsemblPlants"/>
        </authorList>
    </citation>
    <scope>IDENTIFICATION</scope>
</reference>
<keyword evidence="5 9" id="KW-0479">Metal-binding</keyword>
<dbReference type="Pfam" id="PF01432">
    <property type="entry name" value="Peptidase_M3"/>
    <property type="match status" value="1"/>
</dbReference>
<evidence type="ECO:0000256" key="1">
    <source>
        <dbReference type="ARBA" id="ARBA00004496"/>
    </source>
</evidence>
<dbReference type="InterPro" id="IPR024079">
    <property type="entry name" value="MetalloPept_cat_dom_sf"/>
</dbReference>
<evidence type="ECO:0000256" key="7">
    <source>
        <dbReference type="ARBA" id="ARBA00022833"/>
    </source>
</evidence>
<comment type="subcellular location">
    <subcellularLocation>
        <location evidence="1">Cytoplasm</location>
    </subcellularLocation>
</comment>
<evidence type="ECO:0000313" key="11">
    <source>
        <dbReference type="EnsemblPlants" id="Kaladp0057s0038.1.v1.1"/>
    </source>
</evidence>
<evidence type="ECO:0000256" key="3">
    <source>
        <dbReference type="ARBA" id="ARBA00022490"/>
    </source>
</evidence>
<dbReference type="Proteomes" id="UP000594263">
    <property type="component" value="Unplaced"/>
</dbReference>
<dbReference type="AlphaFoldDB" id="A0A7N0U7Z1"/>
<evidence type="ECO:0000313" key="12">
    <source>
        <dbReference type="Proteomes" id="UP000594263"/>
    </source>
</evidence>
<dbReference type="GO" id="GO:0006508">
    <property type="term" value="P:proteolysis"/>
    <property type="evidence" value="ECO:0007669"/>
    <property type="project" value="UniProtKB-KW"/>
</dbReference>
<dbReference type="Gene3D" id="1.10.1370.10">
    <property type="entry name" value="Neurolysin, domain 3"/>
    <property type="match status" value="1"/>
</dbReference>
<dbReference type="InterPro" id="IPR024077">
    <property type="entry name" value="Neurolysin/TOP_dom2"/>
</dbReference>
<comment type="similarity">
    <text evidence="2 9">Belongs to the peptidase M3 family.</text>
</comment>
<dbReference type="GO" id="GO:0005737">
    <property type="term" value="C:cytoplasm"/>
    <property type="evidence" value="ECO:0007669"/>
    <property type="project" value="UniProtKB-SubCell"/>
</dbReference>
<evidence type="ECO:0000256" key="2">
    <source>
        <dbReference type="ARBA" id="ARBA00006040"/>
    </source>
</evidence>
<dbReference type="OMA" id="MYTREGK"/>
<protein>
    <recommendedName>
        <fullName evidence="10">Peptidase M3A/M3B catalytic domain-containing protein</fullName>
    </recommendedName>
</protein>
<evidence type="ECO:0000256" key="6">
    <source>
        <dbReference type="ARBA" id="ARBA00022801"/>
    </source>
</evidence>
<keyword evidence="3" id="KW-0963">Cytoplasm</keyword>
<keyword evidence="7 9" id="KW-0862">Zinc</keyword>
<dbReference type="InterPro" id="IPR024080">
    <property type="entry name" value="Neurolysin/TOP_N"/>
</dbReference>
<organism evidence="11 12">
    <name type="scientific">Kalanchoe fedtschenkoi</name>
    <name type="common">Lavender scallops</name>
    <name type="synonym">South American air plant</name>
    <dbReference type="NCBI Taxonomy" id="63787"/>
    <lineage>
        <taxon>Eukaryota</taxon>
        <taxon>Viridiplantae</taxon>
        <taxon>Streptophyta</taxon>
        <taxon>Embryophyta</taxon>
        <taxon>Tracheophyta</taxon>
        <taxon>Spermatophyta</taxon>
        <taxon>Magnoliopsida</taxon>
        <taxon>eudicotyledons</taxon>
        <taxon>Gunneridae</taxon>
        <taxon>Pentapetalae</taxon>
        <taxon>Saxifragales</taxon>
        <taxon>Crassulaceae</taxon>
        <taxon>Kalanchoe</taxon>
    </lineage>
</organism>
<dbReference type="EnsemblPlants" id="Kaladp0057s0038.1.v1.1">
    <property type="protein sequence ID" value="Kaladp0057s0038.1.v1.1"/>
    <property type="gene ID" value="Kaladp0057s0038.v1.1"/>
</dbReference>
<dbReference type="CDD" id="cd06455">
    <property type="entry name" value="M3A_TOP"/>
    <property type="match status" value="1"/>
</dbReference>
<evidence type="ECO:0000256" key="4">
    <source>
        <dbReference type="ARBA" id="ARBA00022670"/>
    </source>
</evidence>
<dbReference type="Gene3D" id="3.40.390.10">
    <property type="entry name" value="Collagenase (Catalytic Domain)"/>
    <property type="match status" value="1"/>
</dbReference>
<dbReference type="Gramene" id="Kaladp0057s0038.1.v1.1">
    <property type="protein sequence ID" value="Kaladp0057s0038.1.v1.1"/>
    <property type="gene ID" value="Kaladp0057s0038.v1.1"/>
</dbReference>
<name>A0A7N0U7Z1_KALFE</name>
<dbReference type="SUPFAM" id="SSF55486">
    <property type="entry name" value="Metalloproteases ('zincins'), catalytic domain"/>
    <property type="match status" value="1"/>
</dbReference>
<dbReference type="GO" id="GO:0006518">
    <property type="term" value="P:peptide metabolic process"/>
    <property type="evidence" value="ECO:0007669"/>
    <property type="project" value="TreeGrafter"/>
</dbReference>
<dbReference type="GO" id="GO:0004222">
    <property type="term" value="F:metalloendopeptidase activity"/>
    <property type="evidence" value="ECO:0007669"/>
    <property type="project" value="InterPro"/>
</dbReference>
<feature type="domain" description="Peptidase M3A/M3B catalytic" evidence="10">
    <location>
        <begin position="260"/>
        <end position="699"/>
    </location>
</feature>
<comment type="cofactor">
    <cofactor evidence="9">
        <name>Zn(2+)</name>
        <dbReference type="ChEBI" id="CHEBI:29105"/>
    </cofactor>
    <text evidence="9">Binds 1 zinc ion.</text>
</comment>
<evidence type="ECO:0000256" key="8">
    <source>
        <dbReference type="ARBA" id="ARBA00023049"/>
    </source>
</evidence>
<dbReference type="InterPro" id="IPR001567">
    <property type="entry name" value="Pept_M3A_M3B_dom"/>
</dbReference>
<evidence type="ECO:0000259" key="10">
    <source>
        <dbReference type="Pfam" id="PF01432"/>
    </source>
</evidence>